<accession>A0ABY2RGR1</accession>
<keyword evidence="3" id="KW-1185">Reference proteome</keyword>
<name>A0ABY2RGR1_9NOCA</name>
<proteinExistence type="predicted"/>
<evidence type="ECO:0000313" key="2">
    <source>
        <dbReference type="EMBL" id="TJZ76028.1"/>
    </source>
</evidence>
<feature type="domain" description="DUF6924" evidence="1">
    <location>
        <begin position="347"/>
        <end position="480"/>
    </location>
</feature>
<protein>
    <recommendedName>
        <fullName evidence="1">DUF6924 domain-containing protein</fullName>
    </recommendedName>
</protein>
<dbReference type="Proteomes" id="UP000305109">
    <property type="component" value="Unassembled WGS sequence"/>
</dbReference>
<dbReference type="Pfam" id="PF21962">
    <property type="entry name" value="DUF6924"/>
    <property type="match status" value="1"/>
</dbReference>
<reference evidence="2 3" key="1">
    <citation type="submission" date="2019-04" db="EMBL/GenBank/DDBJ databases">
        <title>Rhodococcus oryzae sp. nov., a novel actinomycete isolated from rhizosphere soil of rice (Oryza sativa L.).</title>
        <authorList>
            <person name="Li C."/>
        </authorList>
    </citation>
    <scope>NUCLEOTIDE SEQUENCE [LARGE SCALE GENOMIC DNA]</scope>
    <source>
        <strain evidence="2 3">NEAU-CX67</strain>
    </source>
</reference>
<dbReference type="InterPro" id="IPR053832">
    <property type="entry name" value="DUF6924"/>
</dbReference>
<evidence type="ECO:0000313" key="3">
    <source>
        <dbReference type="Proteomes" id="UP000305109"/>
    </source>
</evidence>
<dbReference type="EMBL" id="SUMD01000009">
    <property type="protein sequence ID" value="TJZ76028.1"/>
    <property type="molecule type" value="Genomic_DNA"/>
</dbReference>
<organism evidence="2 3">
    <name type="scientific">Rhodococcus oryzae</name>
    <dbReference type="NCBI Taxonomy" id="2571143"/>
    <lineage>
        <taxon>Bacteria</taxon>
        <taxon>Bacillati</taxon>
        <taxon>Actinomycetota</taxon>
        <taxon>Actinomycetes</taxon>
        <taxon>Mycobacteriales</taxon>
        <taxon>Nocardiaceae</taxon>
        <taxon>Rhodococcus</taxon>
    </lineage>
</organism>
<evidence type="ECO:0000259" key="1">
    <source>
        <dbReference type="Pfam" id="PF21962"/>
    </source>
</evidence>
<sequence>MSMTWPQIRGLNYSTMGRAVRADMWCDDSFMGRAWFLPPTTWRIEDAAGEATYIENGTDEYRRADDGVMVHTAKSPNRFVMTSGAAPWQLLQAYAMWPLEDSGTDQRLVPTSLPRLVEVRGRAGWQVQFADAMPSGEVTYVIDAELGIALSRSEGSQVMELAAPHFDEDFDPALFTWIGPVREEEDRFVTPAQREYEAKALALAQMPRPQVAWLPRTIEVQPVDGDPRTGALDLQVTAQYGYLTLRQWVTEVGEPEITWMQGQTPLRHREAVGPWTFEIRSHNLIDSDDCARIIGSIAPADPPAATAAQIREMLDRDIAERADAELSEMLGTGRHLDDYLGDRGGDSLFIRTDFSNGAAWREVVAAAMAAGEGDESEFMACLTCIDNPANDGLSISELLKRIGDQPPYYVFIADTTTITDPEHPILAVDTGPADSGHGRGQTVRVIPSQMWSIENNLSLANMDFEDFADAAGPDGVYRGFS</sequence>
<gene>
    <name evidence="2" type="ORF">FCG67_18595</name>
</gene>
<comment type="caution">
    <text evidence="2">The sequence shown here is derived from an EMBL/GenBank/DDBJ whole genome shotgun (WGS) entry which is preliminary data.</text>
</comment>
<dbReference type="RefSeq" id="WP_136911177.1">
    <property type="nucleotide sequence ID" value="NZ_SUMD01000009.1"/>
</dbReference>